<dbReference type="NCBIfam" id="NF002783">
    <property type="entry name" value="PRK02909.1-1"/>
    <property type="match status" value="1"/>
</dbReference>
<keyword evidence="5" id="KW-1015">Disulfide bond</keyword>
<comment type="subcellular location">
    <subcellularLocation>
        <location evidence="9">Cytoplasm</location>
    </subcellularLocation>
</comment>
<evidence type="ECO:0000256" key="3">
    <source>
        <dbReference type="ARBA" id="ARBA00023015"/>
    </source>
</evidence>
<dbReference type="HAMAP" id="MF_00725">
    <property type="entry name" value="FlhD"/>
    <property type="match status" value="1"/>
</dbReference>
<reference evidence="10 11" key="1">
    <citation type="submission" date="2019-02" db="EMBL/GenBank/DDBJ databases">
        <title>Genomic Encyclopedia of Type Strains, Phase IV (KMG-IV): sequencing the most valuable type-strain genomes for metagenomic binning, comparative biology and taxonomic classification.</title>
        <authorList>
            <person name="Goeker M."/>
        </authorList>
    </citation>
    <scope>NUCLEOTIDE SEQUENCE [LARGE SCALE GENOMIC DNA]</scope>
    <source>
        <strain evidence="10 11">K24</strain>
    </source>
</reference>
<dbReference type="Gene3D" id="1.10.4000.10">
    <property type="entry name" value="Flagellar transcriptional activator FlhD"/>
    <property type="match status" value="1"/>
</dbReference>
<dbReference type="Pfam" id="PF05247">
    <property type="entry name" value="FlhD"/>
    <property type="match status" value="1"/>
</dbReference>
<dbReference type="Proteomes" id="UP000292445">
    <property type="component" value="Unassembled WGS sequence"/>
</dbReference>
<sequence length="125" mass="13629">MTQVCDVVDVDVSAPQAESSPMSRLGEEIRDANLTYLMLAQQMLRVDRSEALYRLGITSEVADILSSLTTAQLLKIAGSSMLLARFRFDDSLVWNLLSSPKRDDVSPRIHAAILMAGRTAAMAAS</sequence>
<evidence type="ECO:0000256" key="4">
    <source>
        <dbReference type="ARBA" id="ARBA00023125"/>
    </source>
</evidence>
<evidence type="ECO:0000256" key="5">
    <source>
        <dbReference type="ARBA" id="ARBA00023157"/>
    </source>
</evidence>
<dbReference type="GO" id="GO:0005737">
    <property type="term" value="C:cytoplasm"/>
    <property type="evidence" value="ECO:0007669"/>
    <property type="project" value="UniProtKB-SubCell"/>
</dbReference>
<keyword evidence="2 9" id="KW-1005">Bacterial flagellum biogenesis</keyword>
<keyword evidence="7 9" id="KW-0804">Transcription</keyword>
<keyword evidence="10" id="KW-0969">Cilium</keyword>
<accession>A0A4Q7N9E8</accession>
<dbReference type="GO" id="GO:0044780">
    <property type="term" value="P:bacterial-type flagellum assembly"/>
    <property type="evidence" value="ECO:0007669"/>
    <property type="project" value="InterPro"/>
</dbReference>
<dbReference type="GO" id="GO:0003677">
    <property type="term" value="F:DNA binding"/>
    <property type="evidence" value="ECO:0007669"/>
    <property type="project" value="UniProtKB-UniRule"/>
</dbReference>
<evidence type="ECO:0000256" key="6">
    <source>
        <dbReference type="ARBA" id="ARBA00023159"/>
    </source>
</evidence>
<keyword evidence="11" id="KW-1185">Reference proteome</keyword>
<evidence type="ECO:0000256" key="9">
    <source>
        <dbReference type="HAMAP-Rule" id="MF_00725"/>
    </source>
</evidence>
<keyword evidence="3 9" id="KW-0805">Transcription regulation</keyword>
<evidence type="ECO:0000313" key="10">
    <source>
        <dbReference type="EMBL" id="RZS78713.1"/>
    </source>
</evidence>
<dbReference type="InterPro" id="IPR023559">
    <property type="entry name" value="Flagellar_FlhD"/>
</dbReference>
<evidence type="ECO:0000256" key="1">
    <source>
        <dbReference type="ARBA" id="ARBA00022490"/>
    </source>
</evidence>
<comment type="subunit">
    <text evidence="9">Homodimer; disulfide-linked. Forms a heterohexamer composed of two FlhC and four FlhD subunits. Each FlhC binds a FlhD dimer, forming a heterotrimer, and a hexamer assembles by dimerization of two heterotrimers.</text>
</comment>
<gene>
    <name evidence="9" type="primary">flhD</name>
    <name evidence="10" type="ORF">EV675_5370</name>
</gene>
<dbReference type="AlphaFoldDB" id="A0A4Q7N9E8"/>
<comment type="similarity">
    <text evidence="9">Belongs to the FlhD family.</text>
</comment>
<dbReference type="GO" id="GO:0045893">
    <property type="term" value="P:positive regulation of DNA-templated transcription"/>
    <property type="evidence" value="ECO:0007669"/>
    <property type="project" value="InterPro"/>
</dbReference>
<keyword evidence="1 9" id="KW-0963">Cytoplasm</keyword>
<evidence type="ECO:0000313" key="11">
    <source>
        <dbReference type="Proteomes" id="UP000292445"/>
    </source>
</evidence>
<evidence type="ECO:0000256" key="7">
    <source>
        <dbReference type="ARBA" id="ARBA00023163"/>
    </source>
</evidence>
<protein>
    <recommendedName>
        <fullName evidence="9">Flagellar transcriptional regulator FlhD</fullName>
    </recommendedName>
</protein>
<proteinExistence type="inferred from homology"/>
<comment type="function">
    <text evidence="8 9">Functions in complex with FlhC as a master transcriptional regulator that regulates transcription of several flagellar and non-flagellar operons by binding to their promoter region. Activates expression of class 2 flagellar genes, including fliA, which is a flagellum-specific sigma factor that turns on the class 3 genes. Also regulates genes whose products function in a variety of physiological pathways.</text>
</comment>
<dbReference type="SUPFAM" id="SSF63592">
    <property type="entry name" value="Flagellar transcriptional activator FlhD"/>
    <property type="match status" value="1"/>
</dbReference>
<name>A0A4Q7N9E8_9BURK</name>
<comment type="caution">
    <text evidence="10">The sequence shown here is derived from an EMBL/GenBank/DDBJ whole genome shotgun (WGS) entry which is preliminary data.</text>
</comment>
<dbReference type="EMBL" id="SGXC01000003">
    <property type="protein sequence ID" value="RZS78713.1"/>
    <property type="molecule type" value="Genomic_DNA"/>
</dbReference>
<comment type="caution">
    <text evidence="9">Lacks conserved residue(s) required for the propagation of feature annotation.</text>
</comment>
<dbReference type="GO" id="GO:1902208">
    <property type="term" value="P:regulation of bacterial-type flagellum assembly"/>
    <property type="evidence" value="ECO:0007669"/>
    <property type="project" value="UniProtKB-UniRule"/>
</dbReference>
<organism evidence="10 11">
    <name type="scientific">Pigmentiphaga kullae</name>
    <dbReference type="NCBI Taxonomy" id="151784"/>
    <lineage>
        <taxon>Bacteria</taxon>
        <taxon>Pseudomonadati</taxon>
        <taxon>Pseudomonadota</taxon>
        <taxon>Betaproteobacteria</taxon>
        <taxon>Burkholderiales</taxon>
        <taxon>Alcaligenaceae</taxon>
        <taxon>Pigmentiphaga</taxon>
    </lineage>
</organism>
<keyword evidence="6 9" id="KW-0010">Activator</keyword>
<dbReference type="InterPro" id="IPR036194">
    <property type="entry name" value="FlhD_sf"/>
</dbReference>
<keyword evidence="4 9" id="KW-0238">DNA-binding</keyword>
<keyword evidence="10" id="KW-0282">Flagellum</keyword>
<comment type="domain">
    <text evidence="9">The C-terminal region contains a putative helix-turn-helix (HTH) motif, suggesting that this region may bind DNA.</text>
</comment>
<keyword evidence="10" id="KW-0966">Cell projection</keyword>
<evidence type="ECO:0000256" key="2">
    <source>
        <dbReference type="ARBA" id="ARBA00022795"/>
    </source>
</evidence>
<evidence type="ECO:0000256" key="8">
    <source>
        <dbReference type="ARBA" id="ARBA00025431"/>
    </source>
</evidence>